<dbReference type="InterPro" id="IPR017441">
    <property type="entry name" value="Protein_kinase_ATP_BS"/>
</dbReference>
<dbReference type="PANTHER" id="PTHR47634:SF9">
    <property type="entry name" value="PROTEIN KINASE DOMAIN-CONTAINING PROTEIN-RELATED"/>
    <property type="match status" value="1"/>
</dbReference>
<dbReference type="AlphaFoldDB" id="A0A6A6F3S2"/>
<dbReference type="GO" id="GO:0050684">
    <property type="term" value="P:regulation of mRNA processing"/>
    <property type="evidence" value="ECO:0007669"/>
    <property type="project" value="TreeGrafter"/>
</dbReference>
<dbReference type="Gene3D" id="1.10.510.10">
    <property type="entry name" value="Transferase(Phosphotransferase) domain 1"/>
    <property type="match status" value="2"/>
</dbReference>
<evidence type="ECO:0000256" key="3">
    <source>
        <dbReference type="ARBA" id="ARBA00022679"/>
    </source>
</evidence>
<keyword evidence="5" id="KW-0418">Kinase</keyword>
<keyword evidence="3" id="KW-0808">Transferase</keyword>
<dbReference type="GO" id="GO:0000245">
    <property type="term" value="P:spliceosomal complex assembly"/>
    <property type="evidence" value="ECO:0007669"/>
    <property type="project" value="TreeGrafter"/>
</dbReference>
<dbReference type="Proteomes" id="UP000799539">
    <property type="component" value="Unassembled WGS sequence"/>
</dbReference>
<dbReference type="Gene3D" id="3.30.200.20">
    <property type="entry name" value="Phosphorylase Kinase, domain 1"/>
    <property type="match status" value="1"/>
</dbReference>
<dbReference type="PANTHER" id="PTHR47634">
    <property type="entry name" value="PROTEIN KINASE DOMAIN-CONTAINING PROTEIN-RELATED"/>
    <property type="match status" value="1"/>
</dbReference>
<dbReference type="EC" id="2.7.11.1" evidence="1"/>
<feature type="binding site" evidence="9">
    <location>
        <position position="82"/>
    </location>
    <ligand>
        <name>ATP</name>
        <dbReference type="ChEBI" id="CHEBI:30616"/>
    </ligand>
</feature>
<keyword evidence="4 9" id="KW-0547">Nucleotide-binding</keyword>
<evidence type="ECO:0000256" key="2">
    <source>
        <dbReference type="ARBA" id="ARBA00022527"/>
    </source>
</evidence>
<keyword evidence="6 9" id="KW-0067">ATP-binding</keyword>
<evidence type="ECO:0000256" key="6">
    <source>
        <dbReference type="ARBA" id="ARBA00022840"/>
    </source>
</evidence>
<dbReference type="Pfam" id="PF00069">
    <property type="entry name" value="Pkinase"/>
    <property type="match status" value="1"/>
</dbReference>
<dbReference type="InterPro" id="IPR051334">
    <property type="entry name" value="SRPK"/>
</dbReference>
<evidence type="ECO:0000256" key="4">
    <source>
        <dbReference type="ARBA" id="ARBA00022741"/>
    </source>
</evidence>
<dbReference type="PROSITE" id="PS50011">
    <property type="entry name" value="PROTEIN_KINASE_DOM"/>
    <property type="match status" value="1"/>
</dbReference>
<dbReference type="OrthoDB" id="5979581at2759"/>
<comment type="catalytic activity">
    <reaction evidence="8">
        <text>L-seryl-[protein] + ATP = O-phospho-L-seryl-[protein] + ADP + H(+)</text>
        <dbReference type="Rhea" id="RHEA:17989"/>
        <dbReference type="Rhea" id="RHEA-COMP:9863"/>
        <dbReference type="Rhea" id="RHEA-COMP:11604"/>
        <dbReference type="ChEBI" id="CHEBI:15378"/>
        <dbReference type="ChEBI" id="CHEBI:29999"/>
        <dbReference type="ChEBI" id="CHEBI:30616"/>
        <dbReference type="ChEBI" id="CHEBI:83421"/>
        <dbReference type="ChEBI" id="CHEBI:456216"/>
        <dbReference type="EC" id="2.7.11.1"/>
    </reaction>
</comment>
<evidence type="ECO:0000313" key="11">
    <source>
        <dbReference type="EMBL" id="KAF2207809.1"/>
    </source>
</evidence>
<evidence type="ECO:0000256" key="7">
    <source>
        <dbReference type="ARBA" id="ARBA00047899"/>
    </source>
</evidence>
<dbReference type="SMART" id="SM00220">
    <property type="entry name" value="S_TKc"/>
    <property type="match status" value="1"/>
</dbReference>
<name>A0A6A6F3S2_9PEZI</name>
<accession>A0A6A6F3S2</accession>
<dbReference type="InterPro" id="IPR011009">
    <property type="entry name" value="Kinase-like_dom_sf"/>
</dbReference>
<dbReference type="PROSITE" id="PS00107">
    <property type="entry name" value="PROTEIN_KINASE_ATP"/>
    <property type="match status" value="1"/>
</dbReference>
<protein>
    <recommendedName>
        <fullName evidence="1">non-specific serine/threonine protein kinase</fullName>
        <ecNumber evidence="1">2.7.11.1</ecNumber>
    </recommendedName>
</protein>
<dbReference type="InterPro" id="IPR000719">
    <property type="entry name" value="Prot_kinase_dom"/>
</dbReference>
<evidence type="ECO:0000256" key="9">
    <source>
        <dbReference type="PROSITE-ProRule" id="PRU10141"/>
    </source>
</evidence>
<evidence type="ECO:0000256" key="8">
    <source>
        <dbReference type="ARBA" id="ARBA00048679"/>
    </source>
</evidence>
<evidence type="ECO:0000256" key="5">
    <source>
        <dbReference type="ARBA" id="ARBA00022777"/>
    </source>
</evidence>
<evidence type="ECO:0000313" key="12">
    <source>
        <dbReference type="Proteomes" id="UP000799539"/>
    </source>
</evidence>
<comment type="catalytic activity">
    <reaction evidence="7">
        <text>L-threonyl-[protein] + ATP = O-phospho-L-threonyl-[protein] + ADP + H(+)</text>
        <dbReference type="Rhea" id="RHEA:46608"/>
        <dbReference type="Rhea" id="RHEA-COMP:11060"/>
        <dbReference type="Rhea" id="RHEA-COMP:11605"/>
        <dbReference type="ChEBI" id="CHEBI:15378"/>
        <dbReference type="ChEBI" id="CHEBI:30013"/>
        <dbReference type="ChEBI" id="CHEBI:30616"/>
        <dbReference type="ChEBI" id="CHEBI:61977"/>
        <dbReference type="ChEBI" id="CHEBI:456216"/>
        <dbReference type="EC" id="2.7.11.1"/>
    </reaction>
</comment>
<evidence type="ECO:0000259" key="10">
    <source>
        <dbReference type="PROSITE" id="PS50011"/>
    </source>
</evidence>
<gene>
    <name evidence="11" type="ORF">CERZMDRAFT_114980</name>
</gene>
<sequence>MPRLLKGWLPSFGPAKVTTKTTINEEVTPTSRQETPGQRCIASPKDTFHRGRYEAIRQLGSGGYSDVWLARDLQKKSFVALKLLTADCYDGNHDIFEVDILKAVSDQQNKLEDNSKSHVVELLDVFETETQAGTHRCIAMPVFGCDLDAQARRFPGRRVPVQIMKEITRQLLLGVEFLHSSCRVIHTASWVNKHLSDNIQPEHLRAPEVIIGASWILPWISGVIEFTKGHVAFPGAASPDGAWSSEDDHLAQYMEVLGPMPSALLQRGSKTSKYFDEDGRLLRIPKLQNTSLRAYLDGKDEPFRRPSDMDEDEVPVFVDFLRGALALDPVDRRTATELLQHQWLQGSPA</sequence>
<keyword evidence="2" id="KW-0723">Serine/threonine-protein kinase</keyword>
<dbReference type="SUPFAM" id="SSF56112">
    <property type="entry name" value="Protein kinase-like (PK-like)"/>
    <property type="match status" value="1"/>
</dbReference>
<reference evidence="11" key="1">
    <citation type="journal article" date="2020" name="Stud. Mycol.">
        <title>101 Dothideomycetes genomes: a test case for predicting lifestyles and emergence of pathogens.</title>
        <authorList>
            <person name="Haridas S."/>
            <person name="Albert R."/>
            <person name="Binder M."/>
            <person name="Bloem J."/>
            <person name="Labutti K."/>
            <person name="Salamov A."/>
            <person name="Andreopoulos B."/>
            <person name="Baker S."/>
            <person name="Barry K."/>
            <person name="Bills G."/>
            <person name="Bluhm B."/>
            <person name="Cannon C."/>
            <person name="Castanera R."/>
            <person name="Culley D."/>
            <person name="Daum C."/>
            <person name="Ezra D."/>
            <person name="Gonzalez J."/>
            <person name="Henrissat B."/>
            <person name="Kuo A."/>
            <person name="Liang C."/>
            <person name="Lipzen A."/>
            <person name="Lutzoni F."/>
            <person name="Magnuson J."/>
            <person name="Mondo S."/>
            <person name="Nolan M."/>
            <person name="Ohm R."/>
            <person name="Pangilinan J."/>
            <person name="Park H.-J."/>
            <person name="Ramirez L."/>
            <person name="Alfaro M."/>
            <person name="Sun H."/>
            <person name="Tritt A."/>
            <person name="Yoshinaga Y."/>
            <person name="Zwiers L.-H."/>
            <person name="Turgeon B."/>
            <person name="Goodwin S."/>
            <person name="Spatafora J."/>
            <person name="Crous P."/>
            <person name="Grigoriev I."/>
        </authorList>
    </citation>
    <scope>NUCLEOTIDE SEQUENCE</scope>
    <source>
        <strain evidence="11">SCOH1-5</strain>
    </source>
</reference>
<dbReference type="GO" id="GO:0005524">
    <property type="term" value="F:ATP binding"/>
    <property type="evidence" value="ECO:0007669"/>
    <property type="project" value="UniProtKB-UniRule"/>
</dbReference>
<evidence type="ECO:0000256" key="1">
    <source>
        <dbReference type="ARBA" id="ARBA00012513"/>
    </source>
</evidence>
<dbReference type="EMBL" id="ML992700">
    <property type="protein sequence ID" value="KAF2207809.1"/>
    <property type="molecule type" value="Genomic_DNA"/>
</dbReference>
<keyword evidence="12" id="KW-1185">Reference proteome</keyword>
<dbReference type="GO" id="GO:0004674">
    <property type="term" value="F:protein serine/threonine kinase activity"/>
    <property type="evidence" value="ECO:0007669"/>
    <property type="project" value="UniProtKB-KW"/>
</dbReference>
<feature type="domain" description="Protein kinase" evidence="10">
    <location>
        <begin position="53"/>
        <end position="344"/>
    </location>
</feature>
<organism evidence="11 12">
    <name type="scientific">Cercospora zeae-maydis SCOH1-5</name>
    <dbReference type="NCBI Taxonomy" id="717836"/>
    <lineage>
        <taxon>Eukaryota</taxon>
        <taxon>Fungi</taxon>
        <taxon>Dikarya</taxon>
        <taxon>Ascomycota</taxon>
        <taxon>Pezizomycotina</taxon>
        <taxon>Dothideomycetes</taxon>
        <taxon>Dothideomycetidae</taxon>
        <taxon>Mycosphaerellales</taxon>
        <taxon>Mycosphaerellaceae</taxon>
        <taxon>Cercospora</taxon>
    </lineage>
</organism>
<proteinExistence type="predicted"/>